<dbReference type="GO" id="GO:0005737">
    <property type="term" value="C:cytoplasm"/>
    <property type="evidence" value="ECO:0007669"/>
    <property type="project" value="TreeGrafter"/>
</dbReference>
<gene>
    <name evidence="2" type="ordered locus">Mhar_0911</name>
</gene>
<proteinExistence type="predicted"/>
<dbReference type="HOGENOM" id="CLU_090389_10_4_2"/>
<dbReference type="STRING" id="1110509.Mhar_0911"/>
<dbReference type="PANTHER" id="PTHR45663:SF11">
    <property type="entry name" value="GEO12009P1"/>
    <property type="match status" value="1"/>
</dbReference>
<dbReference type="EMBL" id="CP003117">
    <property type="protein sequence ID" value="AET64282.1"/>
    <property type="molecule type" value="Genomic_DNA"/>
</dbReference>
<dbReference type="PROSITE" id="PS51352">
    <property type="entry name" value="THIOREDOXIN_2"/>
    <property type="match status" value="1"/>
</dbReference>
<name>G7WLH9_METH6</name>
<evidence type="ECO:0000313" key="2">
    <source>
        <dbReference type="EMBL" id="AET64282.1"/>
    </source>
</evidence>
<dbReference type="InterPro" id="IPR036249">
    <property type="entry name" value="Thioredoxin-like_sf"/>
</dbReference>
<dbReference type="Proteomes" id="UP000005877">
    <property type="component" value="Chromosome"/>
</dbReference>
<dbReference type="PANTHER" id="PTHR45663">
    <property type="entry name" value="GEO12009P1"/>
    <property type="match status" value="1"/>
</dbReference>
<accession>G7WLH9</accession>
<dbReference type="GeneID" id="12510080"/>
<dbReference type="CDD" id="cd02947">
    <property type="entry name" value="TRX_family"/>
    <property type="match status" value="1"/>
</dbReference>
<dbReference type="RefSeq" id="WP_014586467.1">
    <property type="nucleotide sequence ID" value="NC_017527.1"/>
</dbReference>
<keyword evidence="3" id="KW-1185">Reference proteome</keyword>
<feature type="domain" description="Thioredoxin" evidence="1">
    <location>
        <begin position="1"/>
        <end position="99"/>
    </location>
</feature>
<dbReference type="GO" id="GO:0015035">
    <property type="term" value="F:protein-disulfide reductase activity"/>
    <property type="evidence" value="ECO:0007669"/>
    <property type="project" value="TreeGrafter"/>
</dbReference>
<sequence>MRSQDERAAFPEVVLTEFYTEACGFCREEAMILEELAEVFARKVEFRRIDAQVEGRLAEEQVVFNVPTLILERDGELVERFNGFVAGERLERAIRDALR</sequence>
<organism evidence="2 3">
    <name type="scientific">Methanothrix harundinacea (strain 6Ac)</name>
    <name type="common">Methanosaeta harundinacea</name>
    <dbReference type="NCBI Taxonomy" id="1110509"/>
    <lineage>
        <taxon>Archaea</taxon>
        <taxon>Methanobacteriati</taxon>
        <taxon>Methanobacteriota</taxon>
        <taxon>Stenosarchaea group</taxon>
        <taxon>Methanomicrobia</taxon>
        <taxon>Methanotrichales</taxon>
        <taxon>Methanotrichaceae</taxon>
        <taxon>Methanothrix</taxon>
    </lineage>
</organism>
<reference evidence="2 3" key="1">
    <citation type="journal article" date="2012" name="PLoS ONE">
        <title>The genome characteristics and predicted function of methyl-group oxidation pathway in the obligate aceticlastic methanogens, Methanosaeta spp.</title>
        <authorList>
            <person name="Zhu J."/>
            <person name="Zheng H."/>
            <person name="Ai G."/>
            <person name="Zhang G."/>
            <person name="Liu D."/>
            <person name="Liu X."/>
            <person name="Dong X."/>
        </authorList>
    </citation>
    <scope>NUCLEOTIDE SEQUENCE [LARGE SCALE GENOMIC DNA]</scope>
    <source>
        <strain evidence="2 3">6Ac</strain>
    </source>
</reference>
<dbReference type="KEGG" id="mhi:Mhar_0911"/>
<dbReference type="Gene3D" id="3.40.30.10">
    <property type="entry name" value="Glutaredoxin"/>
    <property type="match status" value="1"/>
</dbReference>
<dbReference type="OrthoDB" id="35385at2157"/>
<evidence type="ECO:0000313" key="3">
    <source>
        <dbReference type="Proteomes" id="UP000005877"/>
    </source>
</evidence>
<dbReference type="InterPro" id="IPR013766">
    <property type="entry name" value="Thioredoxin_domain"/>
</dbReference>
<evidence type="ECO:0000259" key="1">
    <source>
        <dbReference type="PROSITE" id="PS51352"/>
    </source>
</evidence>
<dbReference type="Pfam" id="PF00085">
    <property type="entry name" value="Thioredoxin"/>
    <property type="match status" value="1"/>
</dbReference>
<dbReference type="AlphaFoldDB" id="G7WLH9"/>
<dbReference type="PATRIC" id="fig|1110509.7.peg.1020"/>
<dbReference type="SUPFAM" id="SSF52833">
    <property type="entry name" value="Thioredoxin-like"/>
    <property type="match status" value="1"/>
</dbReference>
<protein>
    <submittedName>
        <fullName evidence="2">Thioredoxin</fullName>
    </submittedName>
</protein>